<dbReference type="AlphaFoldDB" id="A0AAP5LKX8"/>
<dbReference type="InterPro" id="IPR050640">
    <property type="entry name" value="Bact_2-comp_sensor_kinase"/>
</dbReference>
<dbReference type="Pfam" id="PF06580">
    <property type="entry name" value="His_kinase"/>
    <property type="match status" value="1"/>
</dbReference>
<dbReference type="Gene3D" id="6.10.340.10">
    <property type="match status" value="1"/>
</dbReference>
<dbReference type="SMART" id="SM00304">
    <property type="entry name" value="HAMP"/>
    <property type="match status" value="1"/>
</dbReference>
<evidence type="ECO:0000256" key="1">
    <source>
        <dbReference type="ARBA" id="ARBA00004651"/>
    </source>
</evidence>
<sequence length="629" mass="71537">MNKKEQALLITFTIVGYAKKILMLNKKGRSSMNFIRSLRFKFIVGLTLIMLPLFLLMYYNNVYAMNVVRDQVSLTSMNHLVKSVEQNERVLQETNRYLYSLGERDPDIISLFFLKYGSGDYIIAKQRIMNKFMTDIGFYNLIDSFFLYDAINDDLLLATSGDYDIKMSLVQKSMPVQMQQFEGDIQQPEWGIVRGESRNALVKTVRINQQFYAGALVDMNALNYPEQFTESGDRGGAVIVGIDGIALSNSSLSADQIKLAAAHLPGLKNPYQVISEEVPKGKARQYLMLGLPSAMSKMNYVVLLPEEDMMRNLPFFQRIIRLLPIGAAVILITALVFVRQLLFRPMNMLIRGMRRVSRGELDVRLEPPASSELEFVTRSFNQMTSQIQHLKIDVYEEQLRTREAEFKQLQMQINPHFYLNSLNIIHSLASLQKHELVQQMAGHLADYFRFSLRAGKRVIRLDEELEHIRHYLEIQKLRFPNKLSFSLEVEAGLGHYVLPPLTLQPFVENSIIHGFQRRTEPFIIRIKGQGTAIVSGSTANDEETEELPMLLITIEDNGVGFNQELLDRLQQGQYAEDPGGQHIGIWNVAHRLMVKYGDVAGLAFSNQADGGAKVVIHVPAQTEEEEGGA</sequence>
<protein>
    <submittedName>
        <fullName evidence="8">Two-component system sensor histidine kinase YesM</fullName>
        <ecNumber evidence="8">2.7.13.3</ecNumber>
    </submittedName>
</protein>
<keyword evidence="4 8" id="KW-0808">Transferase</keyword>
<feature type="transmembrane region" description="Helical" evidence="6">
    <location>
        <begin position="42"/>
        <end position="59"/>
    </location>
</feature>
<comment type="subcellular location">
    <subcellularLocation>
        <location evidence="1">Cell membrane</location>
        <topology evidence="1">Multi-pass membrane protein</topology>
    </subcellularLocation>
</comment>
<dbReference type="CDD" id="cd06225">
    <property type="entry name" value="HAMP"/>
    <property type="match status" value="1"/>
</dbReference>
<dbReference type="PROSITE" id="PS50885">
    <property type="entry name" value="HAMP"/>
    <property type="match status" value="1"/>
</dbReference>
<name>A0AAP5LKX8_PAEAM</name>
<dbReference type="Proteomes" id="UP001254832">
    <property type="component" value="Unassembled WGS sequence"/>
</dbReference>
<dbReference type="SUPFAM" id="SSF158472">
    <property type="entry name" value="HAMP domain-like"/>
    <property type="match status" value="1"/>
</dbReference>
<comment type="caution">
    <text evidence="8">The sequence shown here is derived from an EMBL/GenBank/DDBJ whole genome shotgun (WGS) entry which is preliminary data.</text>
</comment>
<dbReference type="GO" id="GO:0000155">
    <property type="term" value="F:phosphorelay sensor kinase activity"/>
    <property type="evidence" value="ECO:0007669"/>
    <property type="project" value="InterPro"/>
</dbReference>
<keyword evidence="3" id="KW-0597">Phosphoprotein</keyword>
<dbReference type="PANTHER" id="PTHR34220:SF7">
    <property type="entry name" value="SENSOR HISTIDINE KINASE YPDA"/>
    <property type="match status" value="1"/>
</dbReference>
<evidence type="ECO:0000256" key="4">
    <source>
        <dbReference type="ARBA" id="ARBA00022679"/>
    </source>
</evidence>
<evidence type="ECO:0000313" key="9">
    <source>
        <dbReference type="Proteomes" id="UP001254832"/>
    </source>
</evidence>
<keyword evidence="5 6" id="KW-0472">Membrane</keyword>
<keyword evidence="8" id="KW-0418">Kinase</keyword>
<evidence type="ECO:0000256" key="5">
    <source>
        <dbReference type="ARBA" id="ARBA00023136"/>
    </source>
</evidence>
<dbReference type="SUPFAM" id="SSF55874">
    <property type="entry name" value="ATPase domain of HSP90 chaperone/DNA topoisomerase II/histidine kinase"/>
    <property type="match status" value="1"/>
</dbReference>
<dbReference type="InterPro" id="IPR036890">
    <property type="entry name" value="HATPase_C_sf"/>
</dbReference>
<organism evidence="8 9">
    <name type="scientific">Paenibacillus amylolyticus</name>
    <dbReference type="NCBI Taxonomy" id="1451"/>
    <lineage>
        <taxon>Bacteria</taxon>
        <taxon>Bacillati</taxon>
        <taxon>Bacillota</taxon>
        <taxon>Bacilli</taxon>
        <taxon>Bacillales</taxon>
        <taxon>Paenibacillaceae</taxon>
        <taxon>Paenibacillus</taxon>
    </lineage>
</organism>
<reference evidence="8" key="1">
    <citation type="submission" date="2023-07" db="EMBL/GenBank/DDBJ databases">
        <title>Sorghum-associated microbial communities from plants grown in Nebraska, USA.</title>
        <authorList>
            <person name="Schachtman D."/>
        </authorList>
    </citation>
    <scope>NUCLEOTIDE SEQUENCE</scope>
    <source>
        <strain evidence="8">BE80</strain>
    </source>
</reference>
<evidence type="ECO:0000313" key="8">
    <source>
        <dbReference type="EMBL" id="MDR6722451.1"/>
    </source>
</evidence>
<dbReference type="GO" id="GO:0005886">
    <property type="term" value="C:plasma membrane"/>
    <property type="evidence" value="ECO:0007669"/>
    <property type="project" value="UniProtKB-SubCell"/>
</dbReference>
<evidence type="ECO:0000256" key="3">
    <source>
        <dbReference type="ARBA" id="ARBA00022553"/>
    </source>
</evidence>
<dbReference type="InterPro" id="IPR010559">
    <property type="entry name" value="Sig_transdc_His_kin_internal"/>
</dbReference>
<evidence type="ECO:0000256" key="6">
    <source>
        <dbReference type="SAM" id="Phobius"/>
    </source>
</evidence>
<feature type="transmembrane region" description="Helical" evidence="6">
    <location>
        <begin position="319"/>
        <end position="338"/>
    </location>
</feature>
<keyword evidence="6" id="KW-1133">Transmembrane helix</keyword>
<keyword evidence="6" id="KW-0812">Transmembrane</keyword>
<keyword evidence="2" id="KW-1003">Cell membrane</keyword>
<feature type="domain" description="HAMP" evidence="7">
    <location>
        <begin position="340"/>
        <end position="392"/>
    </location>
</feature>
<dbReference type="InterPro" id="IPR003660">
    <property type="entry name" value="HAMP_dom"/>
</dbReference>
<dbReference type="Pfam" id="PF00672">
    <property type="entry name" value="HAMP"/>
    <property type="match status" value="1"/>
</dbReference>
<dbReference type="EC" id="2.7.13.3" evidence="8"/>
<dbReference type="EMBL" id="JAVDTR010000002">
    <property type="protein sequence ID" value="MDR6722451.1"/>
    <property type="molecule type" value="Genomic_DNA"/>
</dbReference>
<evidence type="ECO:0000256" key="2">
    <source>
        <dbReference type="ARBA" id="ARBA00022475"/>
    </source>
</evidence>
<dbReference type="Gene3D" id="3.30.565.10">
    <property type="entry name" value="Histidine kinase-like ATPase, C-terminal domain"/>
    <property type="match status" value="1"/>
</dbReference>
<proteinExistence type="predicted"/>
<dbReference type="PANTHER" id="PTHR34220">
    <property type="entry name" value="SENSOR HISTIDINE KINASE YPDA"/>
    <property type="match status" value="1"/>
</dbReference>
<gene>
    <name evidence="8" type="ORF">J2W91_000899</name>
</gene>
<dbReference type="RefSeq" id="WP_056700373.1">
    <property type="nucleotide sequence ID" value="NZ_JAVDTR010000002.1"/>
</dbReference>
<evidence type="ECO:0000259" key="7">
    <source>
        <dbReference type="PROSITE" id="PS50885"/>
    </source>
</evidence>
<accession>A0AAP5LKX8</accession>